<dbReference type="EMBL" id="AP014940">
    <property type="protein sequence ID" value="BAV96220.1"/>
    <property type="molecule type" value="Genomic_DNA"/>
</dbReference>
<organism evidence="3 4">
    <name type="scientific">Lysobacter enzymogenes</name>
    <dbReference type="NCBI Taxonomy" id="69"/>
    <lineage>
        <taxon>Bacteria</taxon>
        <taxon>Pseudomonadati</taxon>
        <taxon>Pseudomonadota</taxon>
        <taxon>Gammaproteobacteria</taxon>
        <taxon>Lysobacterales</taxon>
        <taxon>Lysobacteraceae</taxon>
        <taxon>Lysobacter</taxon>
    </lineage>
</organism>
<evidence type="ECO:0000313" key="3">
    <source>
        <dbReference type="EMBL" id="BAV96220.1"/>
    </source>
</evidence>
<dbReference type="Pfam" id="PF14317">
    <property type="entry name" value="YcxB"/>
    <property type="match status" value="1"/>
</dbReference>
<sequence>MQFQRTLFVIFALAWPIVGLTLAVLALTSDLPVGATVWRLVAFCFALMPIVLAISAIGALIVGGRMREPLNYAFDHGGVHVWTSAFQHTHDWTQIVRMKRSGGFLLLFVSPRQAHAIPLRVLTGPQETALTALARAHGVGAAAG</sequence>
<feature type="domain" description="YcxB-like C-terminal" evidence="2">
    <location>
        <begin position="90"/>
        <end position="123"/>
    </location>
</feature>
<keyword evidence="1" id="KW-1133">Transmembrane helix</keyword>
<dbReference type="GeneID" id="83062632"/>
<name>A0AAU9AFU9_LYSEN</name>
<feature type="transmembrane region" description="Helical" evidence="1">
    <location>
        <begin position="40"/>
        <end position="62"/>
    </location>
</feature>
<accession>A0AAU9AFU9</accession>
<evidence type="ECO:0000259" key="2">
    <source>
        <dbReference type="Pfam" id="PF14317"/>
    </source>
</evidence>
<proteinExistence type="predicted"/>
<gene>
    <name evidence="3" type="ORF">LEN_0733</name>
</gene>
<keyword evidence="1" id="KW-0812">Transmembrane</keyword>
<protein>
    <recommendedName>
        <fullName evidence="2">YcxB-like C-terminal domain-containing protein</fullName>
    </recommendedName>
</protein>
<feature type="transmembrane region" description="Helical" evidence="1">
    <location>
        <begin position="7"/>
        <end position="28"/>
    </location>
</feature>
<dbReference type="AlphaFoldDB" id="A0AAU9AFU9"/>
<dbReference type="Proteomes" id="UP000218824">
    <property type="component" value="Chromosome"/>
</dbReference>
<keyword evidence="1" id="KW-0472">Membrane</keyword>
<evidence type="ECO:0000313" key="4">
    <source>
        <dbReference type="Proteomes" id="UP000218824"/>
    </source>
</evidence>
<reference evidence="3 4" key="1">
    <citation type="journal article" date="2017" name="DNA Res.">
        <title>Complete genome sequence and expression profile of the commercial lytic enzyme producer Lysobacter enzymogenes M497-1.</title>
        <authorList>
            <person name="Takami H."/>
            <person name="Toyoda A."/>
            <person name="Uchiyama I."/>
            <person name="Itoh T."/>
            <person name="Takaki Y."/>
            <person name="Arai W."/>
            <person name="Nishi S."/>
            <person name="Kawai M."/>
            <person name="Shinya K."/>
            <person name="Ikeda H."/>
        </authorList>
    </citation>
    <scope>NUCLEOTIDE SEQUENCE [LARGE SCALE GENOMIC DNA]</scope>
    <source>
        <strain evidence="3 4">M497-1</strain>
    </source>
</reference>
<dbReference type="RefSeq" id="WP_172437132.1">
    <property type="nucleotide sequence ID" value="NZ_AP014940.1"/>
</dbReference>
<dbReference type="KEGG" id="lem:LEN_0733"/>
<dbReference type="InterPro" id="IPR025588">
    <property type="entry name" value="YcxB-like_C"/>
</dbReference>
<evidence type="ECO:0000256" key="1">
    <source>
        <dbReference type="SAM" id="Phobius"/>
    </source>
</evidence>